<organism evidence="1">
    <name type="scientific">Rhipicephalus zambeziensis</name>
    <dbReference type="NCBI Taxonomy" id="60191"/>
    <lineage>
        <taxon>Eukaryota</taxon>
        <taxon>Metazoa</taxon>
        <taxon>Ecdysozoa</taxon>
        <taxon>Arthropoda</taxon>
        <taxon>Chelicerata</taxon>
        <taxon>Arachnida</taxon>
        <taxon>Acari</taxon>
        <taxon>Parasitiformes</taxon>
        <taxon>Ixodida</taxon>
        <taxon>Ixodoidea</taxon>
        <taxon>Ixodidae</taxon>
        <taxon>Rhipicephalinae</taxon>
        <taxon>Rhipicephalus</taxon>
        <taxon>Rhipicephalus</taxon>
    </lineage>
</organism>
<dbReference type="AlphaFoldDB" id="A0A224Y6N7"/>
<name>A0A224Y6N7_9ACAR</name>
<reference evidence="1" key="1">
    <citation type="journal article" date="2017" name="Parasit. Vectors">
        <title>Sialotranscriptomics of Rhipicephalus zambeziensis reveals intricate expression profiles of secretory proteins and suggests tight temporal transcriptional regulation during blood-feeding.</title>
        <authorList>
            <person name="de Castro M.H."/>
            <person name="de Klerk D."/>
            <person name="Pienaar R."/>
            <person name="Rees D.J.G."/>
            <person name="Mans B.J."/>
        </authorList>
    </citation>
    <scope>NUCLEOTIDE SEQUENCE</scope>
    <source>
        <tissue evidence="1">Salivary glands</tissue>
    </source>
</reference>
<accession>A0A224Y6N7</accession>
<dbReference type="EMBL" id="GFPF01002112">
    <property type="protein sequence ID" value="MAA13258.1"/>
    <property type="molecule type" value="Transcribed_RNA"/>
</dbReference>
<evidence type="ECO:0000313" key="1">
    <source>
        <dbReference type="EMBL" id="MAA13258.1"/>
    </source>
</evidence>
<proteinExistence type="predicted"/>
<protein>
    <submittedName>
        <fullName evidence="1">Uncharacterized protein</fullName>
    </submittedName>
</protein>
<sequence>MLAEVSCVATSIHTCTRFPLVYHCETLWCTPPDWEIDRVLPTGGACRGAVWECLLRRELQLRLVACCAVVRASVSGRRPSFGLFHSPLASQ</sequence>